<organism evidence="1 2">
    <name type="scientific">Jeotgalibacillus campisalis</name>
    <dbReference type="NCBI Taxonomy" id="220754"/>
    <lineage>
        <taxon>Bacteria</taxon>
        <taxon>Bacillati</taxon>
        <taxon>Bacillota</taxon>
        <taxon>Bacilli</taxon>
        <taxon>Bacillales</taxon>
        <taxon>Caryophanaceae</taxon>
        <taxon>Jeotgalibacillus</taxon>
    </lineage>
</organism>
<keyword evidence="2" id="KW-1185">Reference proteome</keyword>
<name>A0A0C2VEM3_9BACL</name>
<dbReference type="PATRIC" id="fig|220754.4.peg.1557"/>
<protein>
    <recommendedName>
        <fullName evidence="3">Spore germination protein GerPC</fullName>
    </recommendedName>
</protein>
<comment type="caution">
    <text evidence="1">The sequence shown here is derived from an EMBL/GenBank/DDBJ whole genome shotgun (WGS) entry which is preliminary data.</text>
</comment>
<dbReference type="AlphaFoldDB" id="A0A0C2VEM3"/>
<evidence type="ECO:0000313" key="2">
    <source>
        <dbReference type="Proteomes" id="UP000031972"/>
    </source>
</evidence>
<reference evidence="1 2" key="1">
    <citation type="submission" date="2015-01" db="EMBL/GenBank/DDBJ databases">
        <title>Jeotgalibacillus campisalis genome sequencing.</title>
        <authorList>
            <person name="Goh K.M."/>
            <person name="Chan K.-G."/>
            <person name="Yaakop A.S."/>
            <person name="Ee R."/>
            <person name="Gan H.M."/>
            <person name="Chan C.S."/>
        </authorList>
    </citation>
    <scope>NUCLEOTIDE SEQUENCE [LARGE SCALE GENOMIC DNA]</scope>
    <source>
        <strain evidence="1 2">SF-57</strain>
    </source>
</reference>
<dbReference type="Pfam" id="PF10737">
    <property type="entry name" value="GerPC"/>
    <property type="match status" value="1"/>
</dbReference>
<evidence type="ECO:0000313" key="1">
    <source>
        <dbReference type="EMBL" id="KIL47367.1"/>
    </source>
</evidence>
<dbReference type="OrthoDB" id="2991331at2"/>
<sequence>MQQIYYQLAALQQQLAQCMERLVKIEQKLEERAPSPSSVHIEKIEYKFDQLKVETLEGTLSIGLSPSDLYKQDVEIPGFRSSESIEDQIRKFIDEQIPTIFSDCNTIKDPVGNPITPNQVTDQLIQQLPQRIEHLQQGASLTQEQLLALVQRDVTHALHALKSQQTHPQGDDGQ</sequence>
<evidence type="ECO:0008006" key="3">
    <source>
        <dbReference type="Google" id="ProtNLM"/>
    </source>
</evidence>
<dbReference type="EMBL" id="JXRR01000014">
    <property type="protein sequence ID" value="KIL47367.1"/>
    <property type="molecule type" value="Genomic_DNA"/>
</dbReference>
<gene>
    <name evidence="1" type="ORF">KR50_15340</name>
</gene>
<dbReference type="Proteomes" id="UP000031972">
    <property type="component" value="Unassembled WGS sequence"/>
</dbReference>
<accession>A0A0C2VEM3</accession>
<proteinExistence type="predicted"/>
<dbReference type="RefSeq" id="WP_041056820.1">
    <property type="nucleotide sequence ID" value="NZ_JXRR01000014.1"/>
</dbReference>
<dbReference type="InterPro" id="IPR019673">
    <property type="entry name" value="Spore_germination_GerPC"/>
</dbReference>